<feature type="region of interest" description="Disordered" evidence="1">
    <location>
        <begin position="17"/>
        <end position="48"/>
    </location>
</feature>
<reference evidence="2 3" key="1">
    <citation type="submission" date="2024-02" db="EMBL/GenBank/DDBJ databases">
        <authorList>
            <person name="Chen Y."/>
            <person name="Shah S."/>
            <person name="Dougan E. K."/>
            <person name="Thang M."/>
            <person name="Chan C."/>
        </authorList>
    </citation>
    <scope>NUCLEOTIDE SEQUENCE [LARGE SCALE GENOMIC DNA]</scope>
</reference>
<sequence>MPVAPTANEEGAKALVEAVSSQEAKTVKTKKPKKETPVENAEPKSVQQLARERMEECLKKSADARKYKMYLWGSWNIPGTCLSKCSNAVSSLKPATERCKRPYVRKMSATLILRSTFAPLT</sequence>
<dbReference type="EMBL" id="CAXAMM010039168">
    <property type="protein sequence ID" value="CAK9084437.1"/>
    <property type="molecule type" value="Genomic_DNA"/>
</dbReference>
<dbReference type="Proteomes" id="UP001642464">
    <property type="component" value="Unassembled WGS sequence"/>
</dbReference>
<evidence type="ECO:0000313" key="2">
    <source>
        <dbReference type="EMBL" id="CAK9084437.1"/>
    </source>
</evidence>
<accession>A0ABP0Q872</accession>
<gene>
    <name evidence="2" type="ORF">SCF082_LOCUS40052</name>
</gene>
<comment type="caution">
    <text evidence="2">The sequence shown here is derived from an EMBL/GenBank/DDBJ whole genome shotgun (WGS) entry which is preliminary data.</text>
</comment>
<evidence type="ECO:0000256" key="1">
    <source>
        <dbReference type="SAM" id="MobiDB-lite"/>
    </source>
</evidence>
<keyword evidence="3" id="KW-1185">Reference proteome</keyword>
<proteinExistence type="predicted"/>
<name>A0ABP0Q872_9DINO</name>
<evidence type="ECO:0000313" key="3">
    <source>
        <dbReference type="Proteomes" id="UP001642464"/>
    </source>
</evidence>
<organism evidence="2 3">
    <name type="scientific">Durusdinium trenchii</name>
    <dbReference type="NCBI Taxonomy" id="1381693"/>
    <lineage>
        <taxon>Eukaryota</taxon>
        <taxon>Sar</taxon>
        <taxon>Alveolata</taxon>
        <taxon>Dinophyceae</taxon>
        <taxon>Suessiales</taxon>
        <taxon>Symbiodiniaceae</taxon>
        <taxon>Durusdinium</taxon>
    </lineage>
</organism>
<protein>
    <submittedName>
        <fullName evidence="2">Uncharacterized protein</fullName>
    </submittedName>
</protein>